<comment type="caution">
    <text evidence="2">The sequence shown here is derived from an EMBL/GenBank/DDBJ whole genome shotgun (WGS) entry which is preliminary data.</text>
</comment>
<organism evidence="2 3">
    <name type="scientific">Naegleria lovaniensis</name>
    <name type="common">Amoeba</name>
    <dbReference type="NCBI Taxonomy" id="51637"/>
    <lineage>
        <taxon>Eukaryota</taxon>
        <taxon>Discoba</taxon>
        <taxon>Heterolobosea</taxon>
        <taxon>Tetramitia</taxon>
        <taxon>Eutetramitia</taxon>
        <taxon>Vahlkampfiidae</taxon>
        <taxon>Naegleria</taxon>
    </lineage>
</organism>
<dbReference type="RefSeq" id="XP_044541761.1">
    <property type="nucleotide sequence ID" value="XM_044689641.1"/>
</dbReference>
<name>A0AA88GEJ9_NAELO</name>
<evidence type="ECO:0000313" key="3">
    <source>
        <dbReference type="Proteomes" id="UP000816034"/>
    </source>
</evidence>
<gene>
    <name evidence="2" type="ORF">C9374_013732</name>
</gene>
<evidence type="ECO:0000256" key="1">
    <source>
        <dbReference type="SAM" id="MobiDB-lite"/>
    </source>
</evidence>
<reference evidence="2 3" key="1">
    <citation type="journal article" date="2018" name="BMC Genomics">
        <title>The genome of Naegleria lovaniensis, the basis for a comparative approach to unravel pathogenicity factors of the human pathogenic amoeba N. fowleri.</title>
        <authorList>
            <person name="Liechti N."/>
            <person name="Schurch N."/>
            <person name="Bruggmann R."/>
            <person name="Wittwer M."/>
        </authorList>
    </citation>
    <scope>NUCLEOTIDE SEQUENCE [LARGE SCALE GENOMIC DNA]</scope>
    <source>
        <strain evidence="2 3">ATCC 30569</strain>
    </source>
</reference>
<dbReference type="GeneID" id="68106185"/>
<keyword evidence="3" id="KW-1185">Reference proteome</keyword>
<feature type="region of interest" description="Disordered" evidence="1">
    <location>
        <begin position="1"/>
        <end position="23"/>
    </location>
</feature>
<proteinExistence type="predicted"/>
<feature type="compositionally biased region" description="Pro residues" evidence="1">
    <location>
        <begin position="1"/>
        <end position="10"/>
    </location>
</feature>
<accession>A0AA88GEJ9</accession>
<dbReference type="EMBL" id="PYSW02000074">
    <property type="protein sequence ID" value="KAG2370897.1"/>
    <property type="molecule type" value="Genomic_DNA"/>
</dbReference>
<sequence length="492" mass="58145">MATPPPPPPTLSTSSESTQRNKKKLNLCIQSSDDHDDANTVHSDQNVQSKKRVQFISHFHHDLLFVKSGMVFLDSNNVLTHSPCVMSFGGIYNFNVIGNEMFYLDLEPKETLIGNEQNCDEIEQNDEKHRRKDKYHALFQWKKLEIEKNERNLRHWPLPDIHYAMEYVPSRQWIVLAKNNYLFVLCLKSLKFHAIELRNVYADDFDLFLWKDQYLFFTQNQSYFQYHLMKIELKEIEKEMEYCDLHERVGRLKSMNNYSFHCLYTSKKSVVLASIQKKAKLLFTDDENSKTSNDFNLWVFGGKKDVSNEYRSIRVLNMTTTSTTNFMTRVHEFPVHDVDNHYRTNSYMALIPNKNLENNCDQQQRVSMLLSHVESMNGVDRIFFHIAHVDRTSSTNSTNSSKHKNFELERLVFNNIPVPPSIQKCVFRPFLHCYYDKYGHRKGIYIVNSHVMYFIHLDYESVSFCFQWKILLNNETHALSDIEIITQSIVYL</sequence>
<dbReference type="AlphaFoldDB" id="A0AA88GEJ9"/>
<dbReference type="Proteomes" id="UP000816034">
    <property type="component" value="Unassembled WGS sequence"/>
</dbReference>
<protein>
    <submittedName>
        <fullName evidence="2">Uncharacterized protein</fullName>
    </submittedName>
</protein>
<evidence type="ECO:0000313" key="2">
    <source>
        <dbReference type="EMBL" id="KAG2370897.1"/>
    </source>
</evidence>